<dbReference type="PANTHER" id="PTHR47642:SF7">
    <property type="entry name" value="ATP-DEPENDENT DNA HELICASE PIF1"/>
    <property type="match status" value="1"/>
</dbReference>
<proteinExistence type="predicted"/>
<dbReference type="InterPro" id="IPR051055">
    <property type="entry name" value="PIF1_helicase"/>
</dbReference>
<evidence type="ECO:0000259" key="1">
    <source>
        <dbReference type="SMART" id="SM00382"/>
    </source>
</evidence>
<dbReference type="Gene3D" id="3.40.50.300">
    <property type="entry name" value="P-loop containing nucleotide triphosphate hydrolases"/>
    <property type="match status" value="2"/>
</dbReference>
<dbReference type="AlphaFoldDB" id="A0A6C0EE74"/>
<evidence type="ECO:0000313" key="2">
    <source>
        <dbReference type="EMBL" id="QHT26559.1"/>
    </source>
</evidence>
<dbReference type="Pfam" id="PF05970">
    <property type="entry name" value="PIF1"/>
    <property type="match status" value="1"/>
</dbReference>
<dbReference type="GO" id="GO:0006281">
    <property type="term" value="P:DNA repair"/>
    <property type="evidence" value="ECO:0007669"/>
    <property type="project" value="InterPro"/>
</dbReference>
<dbReference type="SMART" id="SM00382">
    <property type="entry name" value="AAA"/>
    <property type="match status" value="1"/>
</dbReference>
<feature type="domain" description="AAA+ ATPase" evidence="1">
    <location>
        <begin position="163"/>
        <end position="464"/>
    </location>
</feature>
<dbReference type="InterPro" id="IPR027417">
    <property type="entry name" value="P-loop_NTPase"/>
</dbReference>
<dbReference type="EMBL" id="MN739799">
    <property type="protein sequence ID" value="QHT26559.1"/>
    <property type="molecule type" value="Genomic_DNA"/>
</dbReference>
<dbReference type="SUPFAM" id="SSF52540">
    <property type="entry name" value="P-loop containing nucleoside triphosphate hydrolases"/>
    <property type="match status" value="2"/>
</dbReference>
<reference evidence="2" key="1">
    <citation type="journal article" date="2020" name="Nature">
        <title>Giant virus diversity and host interactions through global metagenomics.</title>
        <authorList>
            <person name="Schulz F."/>
            <person name="Roux S."/>
            <person name="Paez-Espino D."/>
            <person name="Jungbluth S."/>
            <person name="Walsh D.A."/>
            <person name="Denef V.J."/>
            <person name="McMahon K.D."/>
            <person name="Konstantinidis K.T."/>
            <person name="Eloe-Fadrosh E.A."/>
            <person name="Kyrpides N.C."/>
            <person name="Woyke T."/>
        </authorList>
    </citation>
    <scope>NUCLEOTIDE SEQUENCE</scope>
    <source>
        <strain evidence="2">GVMAG-M-3300023179-2</strain>
    </source>
</reference>
<dbReference type="InterPro" id="IPR003593">
    <property type="entry name" value="AAA+_ATPase"/>
</dbReference>
<accession>A0A6C0EE74</accession>
<organism evidence="2">
    <name type="scientific">viral metagenome</name>
    <dbReference type="NCBI Taxonomy" id="1070528"/>
    <lineage>
        <taxon>unclassified sequences</taxon>
        <taxon>metagenomes</taxon>
        <taxon>organismal metagenomes</taxon>
    </lineage>
</organism>
<protein>
    <recommendedName>
        <fullName evidence="1">AAA+ ATPase domain-containing protein</fullName>
    </recommendedName>
</protein>
<dbReference type="PANTHER" id="PTHR47642">
    <property type="entry name" value="ATP-DEPENDENT DNA HELICASE"/>
    <property type="match status" value="1"/>
</dbReference>
<dbReference type="GO" id="GO:0003678">
    <property type="term" value="F:DNA helicase activity"/>
    <property type="evidence" value="ECO:0007669"/>
    <property type="project" value="InterPro"/>
</dbReference>
<sequence length="565" mass="64459">MNNNYLNDPDLKDMLNLSNKKPDQKSKNFLPSEIKNILIDIKNKKSFDDIAGIYNRSPEKIQLKLLDIAYQLNYIYDIDINILSIKINLPHDIIQNYINSKINNQNNVTSDSSCEKKAESINSSSFDMSCSNMQNILSQKESEAKLLVVLNENQQKAFDHFKNNKNVFITGPAGTGKSVVIKEIIKYCIDNNIHFGTTATTGNAALLIGGRTIHSYLGIGLAEKSAKELYNHNRYHLSHTVKKLRDLEVLIIDEISMLDLELFNKISEYLSLIKFNKKPFGGIKLILTGDFCQLEPVNGDFCFLSDIWNQIDLEIIFLTKMVRQENDKVFQKILRELRYGICTDKTCDILKKCTNLNIDEDIKPSILHSKNIDVDRINKIEYTKLLSQNKKSKTYEIELPKLKKNHEKIKNWIKSLDIPFTVDLCIDAQIIVTANIDQEKGIVNGTRGVIVDLLSDKIIIKTINSNLINISYHKRNYAEDNDLYFNYMPIKLAYALSIHKSQGTTLDAVEISIGKDIFASGQAYTALSRARNLSNVIIKDICKTSFIIKDSVLKFYSKIDPKLSF</sequence>
<dbReference type="CDD" id="cd18809">
    <property type="entry name" value="SF1_C_RecD"/>
    <property type="match status" value="1"/>
</dbReference>
<dbReference type="GO" id="GO:0000723">
    <property type="term" value="P:telomere maintenance"/>
    <property type="evidence" value="ECO:0007669"/>
    <property type="project" value="InterPro"/>
</dbReference>
<name>A0A6C0EE74_9ZZZZ</name>
<dbReference type="InterPro" id="IPR010285">
    <property type="entry name" value="DNA_helicase_pif1-like_DEAD"/>
</dbReference>